<dbReference type="Proteomes" id="UP000076796">
    <property type="component" value="Unassembled WGS sequence"/>
</dbReference>
<protein>
    <submittedName>
        <fullName evidence="2">Uncharacterized protein</fullName>
    </submittedName>
</protein>
<dbReference type="GeneID" id="97552977"/>
<comment type="caution">
    <text evidence="2">The sequence shown here is derived from an EMBL/GenBank/DDBJ whole genome shotgun (WGS) entry which is preliminary data.</text>
</comment>
<keyword evidence="1" id="KW-1133">Transmembrane helix</keyword>
<evidence type="ECO:0000313" key="2">
    <source>
        <dbReference type="EMBL" id="KZS45699.1"/>
    </source>
</evidence>
<dbReference type="OrthoDB" id="2627118at2"/>
<gene>
    <name evidence="2" type="ORF">AWU65_07120</name>
</gene>
<name>A0A163HWI1_9BACL</name>
<sequence length="186" mass="20264">MVWLLLFIVAIFIGAIVVLVNQARKNKKIKQEAIGRGAYDGVVCKHIEGLGIGDKACNVLAFDNEIQVEAANKSTFRIPIERVRAFVTKSQQEFEDVDRSVVGRAVVGTLLVPGLGTIVGGMSGLKNKKKKKGGKSFYLIINYVDASGELKGVTFQDDLNITRLTSFTKAVNDKLSSKSYGQVIDL</sequence>
<organism evidence="2 3">
    <name type="scientific">Paenibacillus glucanolyticus</name>
    <dbReference type="NCBI Taxonomy" id="59843"/>
    <lineage>
        <taxon>Bacteria</taxon>
        <taxon>Bacillati</taxon>
        <taxon>Bacillota</taxon>
        <taxon>Bacilli</taxon>
        <taxon>Bacillales</taxon>
        <taxon>Paenibacillaceae</taxon>
        <taxon>Paenibacillus</taxon>
    </lineage>
</organism>
<accession>A0A163HWI1</accession>
<feature type="transmembrane region" description="Helical" evidence="1">
    <location>
        <begin position="6"/>
        <end position="23"/>
    </location>
</feature>
<dbReference type="AlphaFoldDB" id="A0A163HWI1"/>
<proteinExistence type="predicted"/>
<keyword evidence="1" id="KW-0472">Membrane</keyword>
<keyword evidence="1" id="KW-0812">Transmembrane</keyword>
<reference evidence="2" key="1">
    <citation type="journal article" date="2016" name="Genome Announc.">
        <title>Draft genomes of two strains of Paenibacillus glucanolyticus with capability to degrade lignocellulose.</title>
        <authorList>
            <person name="Mathews S.L."/>
            <person name="Pawlak J."/>
            <person name="Grunden A.M."/>
        </authorList>
    </citation>
    <scope>NUCLEOTIDE SEQUENCE [LARGE SCALE GENOMIC DNA]</scope>
    <source>
        <strain evidence="2">SLM1</strain>
    </source>
</reference>
<keyword evidence="3" id="KW-1185">Reference proteome</keyword>
<dbReference type="RefSeq" id="WP_063477898.1">
    <property type="nucleotide sequence ID" value="NZ_CP147845.1"/>
</dbReference>
<evidence type="ECO:0000256" key="1">
    <source>
        <dbReference type="SAM" id="Phobius"/>
    </source>
</evidence>
<dbReference type="EMBL" id="LWMH01000001">
    <property type="protein sequence ID" value="KZS45699.1"/>
    <property type="molecule type" value="Genomic_DNA"/>
</dbReference>
<evidence type="ECO:0000313" key="3">
    <source>
        <dbReference type="Proteomes" id="UP000076796"/>
    </source>
</evidence>